<gene>
    <name evidence="2" type="ORF">OLEA9_A060150</name>
</gene>
<dbReference type="EMBL" id="CACTIH010002188">
    <property type="protein sequence ID" value="CAA2974648.1"/>
    <property type="molecule type" value="Genomic_DNA"/>
</dbReference>
<feature type="region of interest" description="Disordered" evidence="1">
    <location>
        <begin position="57"/>
        <end position="93"/>
    </location>
</feature>
<keyword evidence="3" id="KW-1185">Reference proteome</keyword>
<dbReference type="Gramene" id="OE9A060150T2">
    <property type="protein sequence ID" value="OE9A060150C2"/>
    <property type="gene ID" value="OE9A060150"/>
</dbReference>
<protein>
    <submittedName>
        <fullName evidence="2">Probable protein phosphatase 2C 72</fullName>
    </submittedName>
</protein>
<name>A0A8S0R8N8_OLEEU</name>
<evidence type="ECO:0000313" key="3">
    <source>
        <dbReference type="Proteomes" id="UP000594638"/>
    </source>
</evidence>
<dbReference type="Proteomes" id="UP000594638">
    <property type="component" value="Unassembled WGS sequence"/>
</dbReference>
<evidence type="ECO:0000313" key="2">
    <source>
        <dbReference type="EMBL" id="CAA2974648.1"/>
    </source>
</evidence>
<comment type="caution">
    <text evidence="2">The sequence shown here is derived from an EMBL/GenBank/DDBJ whole genome shotgun (WGS) entry which is preliminary data.</text>
</comment>
<evidence type="ECO:0000256" key="1">
    <source>
        <dbReference type="SAM" id="MobiDB-lite"/>
    </source>
</evidence>
<organism evidence="2 3">
    <name type="scientific">Olea europaea subsp. europaea</name>
    <dbReference type="NCBI Taxonomy" id="158383"/>
    <lineage>
        <taxon>Eukaryota</taxon>
        <taxon>Viridiplantae</taxon>
        <taxon>Streptophyta</taxon>
        <taxon>Embryophyta</taxon>
        <taxon>Tracheophyta</taxon>
        <taxon>Spermatophyta</taxon>
        <taxon>Magnoliopsida</taxon>
        <taxon>eudicotyledons</taxon>
        <taxon>Gunneridae</taxon>
        <taxon>Pentapetalae</taxon>
        <taxon>asterids</taxon>
        <taxon>lamiids</taxon>
        <taxon>Lamiales</taxon>
        <taxon>Oleaceae</taxon>
        <taxon>Oleeae</taxon>
        <taxon>Olea</taxon>
    </lineage>
</organism>
<dbReference type="AlphaFoldDB" id="A0A8S0R8N8"/>
<feature type="compositionally biased region" description="Basic and acidic residues" evidence="1">
    <location>
        <begin position="131"/>
        <end position="162"/>
    </location>
</feature>
<reference evidence="2 3" key="1">
    <citation type="submission" date="2019-12" db="EMBL/GenBank/DDBJ databases">
        <authorList>
            <person name="Alioto T."/>
            <person name="Alioto T."/>
            <person name="Gomez Garrido J."/>
        </authorList>
    </citation>
    <scope>NUCLEOTIDE SEQUENCE [LARGE SCALE GENOMIC DNA]</scope>
</reference>
<sequence length="162" mass="18364">MISHKTAREGVDLPDNSQSRWIHSEKDIQSLEIRDLDPLAEMTMPYMIEVLYEKPVPPDWSREEKRKGGSTNRSLHRARTSTNPSDLGMKQSTPMLLIIDGRLGHSDVRINNDDFVDLSPSWKGTSIRGDSPSKECKSDDTTNSKDQSSKDVVDELKNYFKG</sequence>
<accession>A0A8S0R8N8</accession>
<feature type="compositionally biased region" description="Polar residues" evidence="1">
    <location>
        <begin position="80"/>
        <end position="93"/>
    </location>
</feature>
<feature type="region of interest" description="Disordered" evidence="1">
    <location>
        <begin position="121"/>
        <end position="162"/>
    </location>
</feature>
<proteinExistence type="predicted"/>